<keyword evidence="5 6" id="KW-0472">Membrane</keyword>
<reference evidence="7 8" key="1">
    <citation type="submission" date="2021-11" db="EMBL/GenBank/DDBJ databases">
        <title>Draft genome sequence of Paenibacillus profundus YoMME, a new Gram-positive bacteria with exoelectrogenic properties.</title>
        <authorList>
            <person name="Hubenova Y."/>
            <person name="Hubenova E."/>
            <person name="Manasiev Y."/>
            <person name="Peykov S."/>
            <person name="Mitov M."/>
        </authorList>
    </citation>
    <scope>NUCLEOTIDE SEQUENCE [LARGE SCALE GENOMIC DNA]</scope>
    <source>
        <strain evidence="7 8">YoMME</strain>
    </source>
</reference>
<dbReference type="PANTHER" id="PTHR40035:SF1">
    <property type="entry name" value="ATP SYNTHASE PROTEIN I"/>
    <property type="match status" value="1"/>
</dbReference>
<feature type="transmembrane region" description="Helical" evidence="6">
    <location>
        <begin position="103"/>
        <end position="123"/>
    </location>
</feature>
<feature type="transmembrane region" description="Helical" evidence="6">
    <location>
        <begin position="74"/>
        <end position="91"/>
    </location>
</feature>
<proteinExistence type="predicted"/>
<evidence type="ECO:0000256" key="5">
    <source>
        <dbReference type="ARBA" id="ARBA00023136"/>
    </source>
</evidence>
<keyword evidence="4 6" id="KW-1133">Transmembrane helix</keyword>
<evidence type="ECO:0000256" key="1">
    <source>
        <dbReference type="ARBA" id="ARBA00004651"/>
    </source>
</evidence>
<protein>
    <submittedName>
        <fullName evidence="7">ATP synthase subunit I</fullName>
    </submittedName>
</protein>
<dbReference type="Pfam" id="PF03899">
    <property type="entry name" value="ATP-synt_I"/>
    <property type="match status" value="1"/>
</dbReference>
<dbReference type="EMBL" id="JAJNBZ010000004">
    <property type="protein sequence ID" value="MCE5169247.1"/>
    <property type="molecule type" value="Genomic_DNA"/>
</dbReference>
<evidence type="ECO:0000256" key="2">
    <source>
        <dbReference type="ARBA" id="ARBA00022475"/>
    </source>
</evidence>
<dbReference type="InterPro" id="IPR039072">
    <property type="entry name" value="ATP_synth_I_Bacilli"/>
</dbReference>
<evidence type="ECO:0000256" key="3">
    <source>
        <dbReference type="ARBA" id="ARBA00022692"/>
    </source>
</evidence>
<evidence type="ECO:0000313" key="8">
    <source>
        <dbReference type="Proteomes" id="UP001199916"/>
    </source>
</evidence>
<evidence type="ECO:0000313" key="7">
    <source>
        <dbReference type="EMBL" id="MCE5169247.1"/>
    </source>
</evidence>
<evidence type="ECO:0000256" key="6">
    <source>
        <dbReference type="SAM" id="Phobius"/>
    </source>
</evidence>
<accession>A0ABS8YCM2</accession>
<feature type="transmembrane region" description="Helical" evidence="6">
    <location>
        <begin position="35"/>
        <end position="53"/>
    </location>
</feature>
<comment type="subcellular location">
    <subcellularLocation>
        <location evidence="1">Cell membrane</location>
        <topology evidence="1">Multi-pass membrane protein</topology>
    </subcellularLocation>
</comment>
<gene>
    <name evidence="7" type="ORF">LQV63_07980</name>
</gene>
<feature type="transmembrane region" description="Helical" evidence="6">
    <location>
        <begin position="7"/>
        <end position="29"/>
    </location>
</feature>
<dbReference type="PANTHER" id="PTHR40035">
    <property type="entry name" value="ATP SYNTHASE PROTEIN I"/>
    <property type="match status" value="1"/>
</dbReference>
<organism evidence="7 8">
    <name type="scientific">Paenibacillus profundus</name>
    <dbReference type="NCBI Taxonomy" id="1173085"/>
    <lineage>
        <taxon>Bacteria</taxon>
        <taxon>Bacillati</taxon>
        <taxon>Bacillota</taxon>
        <taxon>Bacilli</taxon>
        <taxon>Bacillales</taxon>
        <taxon>Paenibacillaceae</taxon>
        <taxon>Paenibacillus</taxon>
    </lineage>
</organism>
<keyword evidence="2" id="KW-1003">Cell membrane</keyword>
<keyword evidence="8" id="KW-1185">Reference proteome</keyword>
<name>A0ABS8YCM2_9BACL</name>
<keyword evidence="3 6" id="KW-0812">Transmembrane</keyword>
<dbReference type="RefSeq" id="WP_019424655.1">
    <property type="nucleotide sequence ID" value="NZ_JAJNBZ010000004.1"/>
</dbReference>
<sequence length="127" mass="14032">MNDMTSIVNAVTRVTFILLSVFLLVWAFAPEYRPIAAGLTLGTAIGLINVRYLSMKVRQLVDLAVSAERKRYNFGMVTRMCIAFLAVMIAAKLGHVKISLPSTIVGLFIAQLLTIPVSIFFGIRQNK</sequence>
<comment type="caution">
    <text evidence="7">The sequence shown here is derived from an EMBL/GenBank/DDBJ whole genome shotgun (WGS) entry which is preliminary data.</text>
</comment>
<dbReference type="Proteomes" id="UP001199916">
    <property type="component" value="Unassembled WGS sequence"/>
</dbReference>
<dbReference type="InterPro" id="IPR005598">
    <property type="entry name" value="ATP_synth_I"/>
</dbReference>
<evidence type="ECO:0000256" key="4">
    <source>
        <dbReference type="ARBA" id="ARBA00022989"/>
    </source>
</evidence>